<keyword evidence="2" id="KW-0812">Transmembrane</keyword>
<organism evidence="3 4">
    <name type="scientific">Pyricularia oryzae</name>
    <name type="common">Rice blast fungus</name>
    <name type="synonym">Magnaporthe oryzae</name>
    <dbReference type="NCBI Taxonomy" id="318829"/>
    <lineage>
        <taxon>Eukaryota</taxon>
        <taxon>Fungi</taxon>
        <taxon>Dikarya</taxon>
        <taxon>Ascomycota</taxon>
        <taxon>Pezizomycotina</taxon>
        <taxon>Sordariomycetes</taxon>
        <taxon>Sordariomycetidae</taxon>
        <taxon>Magnaporthales</taxon>
        <taxon>Pyriculariaceae</taxon>
        <taxon>Pyricularia</taxon>
    </lineage>
</organism>
<dbReference type="VEuPathDB" id="FungiDB:M_BR32_EuGene_00000881"/>
<name>A0A4P7N3S0_PYROR</name>
<evidence type="ECO:0000256" key="2">
    <source>
        <dbReference type="SAM" id="Phobius"/>
    </source>
</evidence>
<dbReference type="InterPro" id="IPR019431">
    <property type="entry name" value="DUF2417"/>
</dbReference>
<dbReference type="SUPFAM" id="SSF53474">
    <property type="entry name" value="alpha/beta-Hydrolases"/>
    <property type="match status" value="1"/>
</dbReference>
<dbReference type="EMBL" id="CP034205">
    <property type="protein sequence ID" value="QBZ55326.1"/>
    <property type="molecule type" value="Genomic_DNA"/>
</dbReference>
<proteinExistence type="predicted"/>
<dbReference type="InterPro" id="IPR029058">
    <property type="entry name" value="AB_hydrolase_fold"/>
</dbReference>
<evidence type="ECO:0000256" key="1">
    <source>
        <dbReference type="SAM" id="MobiDB-lite"/>
    </source>
</evidence>
<keyword evidence="2" id="KW-1133">Transmembrane helix</keyword>
<accession>A0A4P7N3S0</accession>
<evidence type="ECO:0000313" key="3">
    <source>
        <dbReference type="EMBL" id="QBZ55326.1"/>
    </source>
</evidence>
<protein>
    <submittedName>
        <fullName evidence="3">Uncharacterized protein</fullName>
    </submittedName>
</protein>
<feature type="transmembrane region" description="Helical" evidence="2">
    <location>
        <begin position="203"/>
        <end position="226"/>
    </location>
</feature>
<dbReference type="Gene3D" id="3.40.50.1820">
    <property type="entry name" value="alpha/beta hydrolase"/>
    <property type="match status" value="1"/>
</dbReference>
<feature type="transmembrane region" description="Helical" evidence="2">
    <location>
        <begin position="68"/>
        <end position="90"/>
    </location>
</feature>
<evidence type="ECO:0000313" key="4">
    <source>
        <dbReference type="Proteomes" id="UP000294847"/>
    </source>
</evidence>
<feature type="transmembrane region" description="Helical" evidence="2">
    <location>
        <begin position="165"/>
        <end position="182"/>
    </location>
</feature>
<feature type="transmembrane region" description="Helical" evidence="2">
    <location>
        <begin position="131"/>
        <end position="153"/>
    </location>
</feature>
<dbReference type="Proteomes" id="UP000294847">
    <property type="component" value="Chromosome 2"/>
</dbReference>
<reference evidence="3 4" key="1">
    <citation type="journal article" date="2019" name="Mol. Biol. Evol.">
        <title>Blast fungal genomes show frequent chromosomal changes, gene gains and losses, and effector gene turnover.</title>
        <authorList>
            <person name="Gomez Luciano L.B."/>
            <person name="Jason Tsai I."/>
            <person name="Chuma I."/>
            <person name="Tosa Y."/>
            <person name="Chen Y.H."/>
            <person name="Li J.Y."/>
            <person name="Li M.Y."/>
            <person name="Jade Lu M.Y."/>
            <person name="Nakayashiki H."/>
            <person name="Li W.H."/>
        </authorList>
    </citation>
    <scope>NUCLEOTIDE SEQUENCE [LARGE SCALE GENOMIC DNA]</scope>
    <source>
        <strain evidence="3">MZ5-1-6</strain>
    </source>
</reference>
<dbReference type="FunFam" id="3.40.50.1820:FF:000322">
    <property type="entry name" value="Integral membrane protein"/>
    <property type="match status" value="1"/>
</dbReference>
<feature type="transmembrane region" description="Helical" evidence="2">
    <location>
        <begin position="102"/>
        <end position="124"/>
    </location>
</feature>
<sequence length="522" mass="58366">MNVNNVSHGHNDQANGDIDVSHRDQRAPDEYTRLLPNRLDSDATPRYLSPDDPAVTPYNLWSVRLMRWVTVIFTMLSFMWWVLQLVSIFVTPPGLQTRGSVFFAFGYATMSLGLLAVTLLFFAVPSKSVRILSGVLAGLLLADTIIILAVRQLRHEEAFVGSTSVIWAFLMATWTLAADHTVQWGKREEEERLTGRPETRRTLLEWTEVGIASIVIFVLCITAGLMTCTLTIRAIDSSLEAPGVKYWVDGDKYQIHVYCSGNKTDDKMPTVLIEGGGKPVEDGLWEFFENAKENGTINRYCFADRPGYAWSDTAPSPLSAGMATEALSEALARAGERGPWVLVGAGTGTLYSRIFSSRHGREVKGMMMIDPAHEDLLHRTADPGRGFALWAWGVLAPLGIDRIPGAILRGRSRSDRVWGRAVYQTEKYLFAKLQENLVANSLTKRDVVSSRAIQYKNTPLVIVSSGVKIRKDSEWEGKQRDLCSLTRNLLSWDIAEKSPHEVWTTPEGRALIEKRLRLLVRV</sequence>
<dbReference type="Pfam" id="PF10329">
    <property type="entry name" value="DUF2417"/>
    <property type="match status" value="1"/>
</dbReference>
<dbReference type="AlphaFoldDB" id="A0A4P7N3S0"/>
<feature type="region of interest" description="Disordered" evidence="1">
    <location>
        <begin position="1"/>
        <end position="22"/>
    </location>
</feature>
<gene>
    <name evidence="3" type="ORF">PoMZ_00223</name>
</gene>
<keyword evidence="2" id="KW-0472">Membrane</keyword>
<feature type="compositionally biased region" description="Polar residues" evidence="1">
    <location>
        <begin position="1"/>
        <end position="14"/>
    </location>
</feature>